<evidence type="ECO:0000313" key="3">
    <source>
        <dbReference type="Proteomes" id="UP000807469"/>
    </source>
</evidence>
<reference evidence="2" key="1">
    <citation type="submission" date="2020-11" db="EMBL/GenBank/DDBJ databases">
        <authorList>
            <consortium name="DOE Joint Genome Institute"/>
            <person name="Ahrendt S."/>
            <person name="Riley R."/>
            <person name="Andreopoulos W."/>
            <person name="Labutti K."/>
            <person name="Pangilinan J."/>
            <person name="Ruiz-Duenas F.J."/>
            <person name="Barrasa J.M."/>
            <person name="Sanchez-Garcia M."/>
            <person name="Camarero S."/>
            <person name="Miyauchi S."/>
            <person name="Serrano A."/>
            <person name="Linde D."/>
            <person name="Babiker R."/>
            <person name="Drula E."/>
            <person name="Ayuso-Fernandez I."/>
            <person name="Pacheco R."/>
            <person name="Padilla G."/>
            <person name="Ferreira P."/>
            <person name="Barriuso J."/>
            <person name="Kellner H."/>
            <person name="Castanera R."/>
            <person name="Alfaro M."/>
            <person name="Ramirez L."/>
            <person name="Pisabarro A.G."/>
            <person name="Kuo A."/>
            <person name="Tritt A."/>
            <person name="Lipzen A."/>
            <person name="He G."/>
            <person name="Yan M."/>
            <person name="Ng V."/>
            <person name="Cullen D."/>
            <person name="Martin F."/>
            <person name="Rosso M.-N."/>
            <person name="Henrissat B."/>
            <person name="Hibbett D."/>
            <person name="Martinez A.T."/>
            <person name="Grigoriev I.V."/>
        </authorList>
    </citation>
    <scope>NUCLEOTIDE SEQUENCE</scope>
    <source>
        <strain evidence="2">CIRM-BRFM 674</strain>
    </source>
</reference>
<feature type="compositionally biased region" description="Polar residues" evidence="1">
    <location>
        <begin position="120"/>
        <end position="134"/>
    </location>
</feature>
<keyword evidence="3" id="KW-1185">Reference proteome</keyword>
<dbReference type="EMBL" id="MU155294">
    <property type="protein sequence ID" value="KAF9476443.1"/>
    <property type="molecule type" value="Genomic_DNA"/>
</dbReference>
<feature type="region of interest" description="Disordered" evidence="1">
    <location>
        <begin position="52"/>
        <end position="166"/>
    </location>
</feature>
<evidence type="ECO:0000313" key="2">
    <source>
        <dbReference type="EMBL" id="KAF9476443.1"/>
    </source>
</evidence>
<feature type="compositionally biased region" description="Basic and acidic residues" evidence="1">
    <location>
        <begin position="141"/>
        <end position="160"/>
    </location>
</feature>
<sequence length="296" mass="31629">MQYLLLSDPDARNTPSSSSTPATTAHHYLALARAPPRAQKIRLHIHRAENNAIRGGISGAPINGYSRAPHQRASPTQHASTTQHTSPTLRVPPSPSHIPPSPQSPRAPKRSPLNPHAAPQPSSATHVKETSPTTFLGLELLHPKEAERTASPSDDRDGVKEINTTHAHSPLHITHSDVRTGLKIKVTGVDGHRQIKENIVHRKNKGRDRAISPNGITMSPLYSISPKQLTKTGTLLSTIDSNRTISTMKPTITSTPPLSSAPALPVYNVAPPPSQAPPVSISISAAPTTTSIIFVS</sequence>
<proteinExistence type="predicted"/>
<comment type="caution">
    <text evidence="2">The sequence shown here is derived from an EMBL/GenBank/DDBJ whole genome shotgun (WGS) entry which is preliminary data.</text>
</comment>
<evidence type="ECO:0000256" key="1">
    <source>
        <dbReference type="SAM" id="MobiDB-lite"/>
    </source>
</evidence>
<gene>
    <name evidence="2" type="ORF">BDN70DRAFT_935053</name>
</gene>
<feature type="compositionally biased region" description="Polar residues" evidence="1">
    <location>
        <begin position="73"/>
        <end position="88"/>
    </location>
</feature>
<feature type="region of interest" description="Disordered" evidence="1">
    <location>
        <begin position="1"/>
        <end position="23"/>
    </location>
</feature>
<feature type="compositionally biased region" description="Pro residues" evidence="1">
    <location>
        <begin position="90"/>
        <end position="105"/>
    </location>
</feature>
<protein>
    <submittedName>
        <fullName evidence="2">Uncharacterized protein</fullName>
    </submittedName>
</protein>
<name>A0A9P5YWJ4_9AGAR</name>
<dbReference type="Proteomes" id="UP000807469">
    <property type="component" value="Unassembled WGS sequence"/>
</dbReference>
<dbReference type="AlphaFoldDB" id="A0A9P5YWJ4"/>
<organism evidence="2 3">
    <name type="scientific">Pholiota conissans</name>
    <dbReference type="NCBI Taxonomy" id="109636"/>
    <lineage>
        <taxon>Eukaryota</taxon>
        <taxon>Fungi</taxon>
        <taxon>Dikarya</taxon>
        <taxon>Basidiomycota</taxon>
        <taxon>Agaricomycotina</taxon>
        <taxon>Agaricomycetes</taxon>
        <taxon>Agaricomycetidae</taxon>
        <taxon>Agaricales</taxon>
        <taxon>Agaricineae</taxon>
        <taxon>Strophariaceae</taxon>
        <taxon>Pholiota</taxon>
    </lineage>
</organism>
<accession>A0A9P5YWJ4</accession>
<feature type="compositionally biased region" description="Low complexity" evidence="1">
    <location>
        <begin position="14"/>
        <end position="23"/>
    </location>
</feature>